<dbReference type="AlphaFoldDB" id="A0A9D1FXU4"/>
<gene>
    <name evidence="1" type="ORF">IAD41_08895</name>
</gene>
<comment type="caution">
    <text evidence="1">The sequence shown here is derived from an EMBL/GenBank/DDBJ whole genome shotgun (WGS) entry which is preliminary data.</text>
</comment>
<organism evidence="1 2">
    <name type="scientific">Candidatus Scatenecus faecavium</name>
    <dbReference type="NCBI Taxonomy" id="2840915"/>
    <lineage>
        <taxon>Bacteria</taxon>
        <taxon>Candidatus Scatenecus</taxon>
    </lineage>
</organism>
<evidence type="ECO:0000313" key="1">
    <source>
        <dbReference type="EMBL" id="HIS83704.1"/>
    </source>
</evidence>
<protein>
    <submittedName>
        <fullName evidence="1">Uncharacterized protein</fullName>
    </submittedName>
</protein>
<name>A0A9D1FXU4_9BACT</name>
<dbReference type="Proteomes" id="UP000824139">
    <property type="component" value="Unassembled WGS sequence"/>
</dbReference>
<reference evidence="1" key="1">
    <citation type="submission" date="2020-10" db="EMBL/GenBank/DDBJ databases">
        <authorList>
            <person name="Gilroy R."/>
        </authorList>
    </citation>
    <scope>NUCLEOTIDE SEQUENCE</scope>
    <source>
        <strain evidence="1">CHK152-2994</strain>
    </source>
</reference>
<accession>A0A9D1FXU4</accession>
<evidence type="ECO:0000313" key="2">
    <source>
        <dbReference type="Proteomes" id="UP000824139"/>
    </source>
</evidence>
<sequence length="82" mass="9141">MSIYMPFNHVNVPKGATAHVGKIAKQRVNQLHFNRAMENALGHTSKDYFNLTHAPKSEKAAAKPLISLAEGLKNFFERGTTF</sequence>
<proteinExistence type="predicted"/>
<reference evidence="1" key="2">
    <citation type="journal article" date="2021" name="PeerJ">
        <title>Extensive microbial diversity within the chicken gut microbiome revealed by metagenomics and culture.</title>
        <authorList>
            <person name="Gilroy R."/>
            <person name="Ravi A."/>
            <person name="Getino M."/>
            <person name="Pursley I."/>
            <person name="Horton D.L."/>
            <person name="Alikhan N.F."/>
            <person name="Baker D."/>
            <person name="Gharbi K."/>
            <person name="Hall N."/>
            <person name="Watson M."/>
            <person name="Adriaenssens E.M."/>
            <person name="Foster-Nyarko E."/>
            <person name="Jarju S."/>
            <person name="Secka A."/>
            <person name="Antonio M."/>
            <person name="Oren A."/>
            <person name="Chaudhuri R.R."/>
            <person name="La Ragione R."/>
            <person name="Hildebrand F."/>
            <person name="Pallen M.J."/>
        </authorList>
    </citation>
    <scope>NUCLEOTIDE SEQUENCE</scope>
    <source>
        <strain evidence="1">CHK152-2994</strain>
    </source>
</reference>
<dbReference type="EMBL" id="DVJO01000191">
    <property type="protein sequence ID" value="HIS83704.1"/>
    <property type="molecule type" value="Genomic_DNA"/>
</dbReference>